<evidence type="ECO:0000313" key="5">
    <source>
        <dbReference type="Proteomes" id="UP001172788"/>
    </source>
</evidence>
<dbReference type="EMBL" id="QAID01000036">
    <property type="protein sequence ID" value="MDN4578465.1"/>
    <property type="molecule type" value="Genomic_DNA"/>
</dbReference>
<evidence type="ECO:0000313" key="3">
    <source>
        <dbReference type="EMBL" id="MDN4572231.1"/>
    </source>
</evidence>
<keyword evidence="5" id="KW-1185">Reference proteome</keyword>
<reference evidence="3" key="1">
    <citation type="submission" date="2018-04" db="EMBL/GenBank/DDBJ databases">
        <authorList>
            <person name="Jy Z."/>
        </authorList>
    </citation>
    <scope>NUCLEOTIDE SEQUENCE</scope>
    <source>
        <strain evidence="4">AS13</strain>
        <strain evidence="3">LA18</strain>
    </source>
</reference>
<accession>A0AAW7MHU9</accession>
<dbReference type="GO" id="GO:0009307">
    <property type="term" value="P:DNA restriction-modification system"/>
    <property type="evidence" value="ECO:0007669"/>
    <property type="project" value="InterPro"/>
</dbReference>
<dbReference type="EMBL" id="QAIC01000026">
    <property type="protein sequence ID" value="MDN4572231.1"/>
    <property type="molecule type" value="Genomic_DNA"/>
</dbReference>
<dbReference type="Pfam" id="PF04471">
    <property type="entry name" value="Mrr_cat"/>
    <property type="match status" value="1"/>
</dbReference>
<organism evidence="3 6">
    <name type="scientific">Pandoraea cepalis</name>
    <dbReference type="NCBI Taxonomy" id="2508294"/>
    <lineage>
        <taxon>Bacteria</taxon>
        <taxon>Pseudomonadati</taxon>
        <taxon>Pseudomonadota</taxon>
        <taxon>Betaproteobacteria</taxon>
        <taxon>Burkholderiales</taxon>
        <taxon>Burkholderiaceae</taxon>
        <taxon>Pandoraea</taxon>
    </lineage>
</organism>
<evidence type="ECO:0000313" key="6">
    <source>
        <dbReference type="Proteomes" id="UP001172791"/>
    </source>
</evidence>
<feature type="region of interest" description="Disordered" evidence="1">
    <location>
        <begin position="1"/>
        <end position="32"/>
    </location>
</feature>
<dbReference type="GO" id="GO:0004519">
    <property type="term" value="F:endonuclease activity"/>
    <property type="evidence" value="ECO:0007669"/>
    <property type="project" value="InterPro"/>
</dbReference>
<feature type="compositionally biased region" description="Low complexity" evidence="1">
    <location>
        <begin position="7"/>
        <end position="19"/>
    </location>
</feature>
<sequence>MKRTSFSAPSPIVPVAPAETRTERRSPRRRRRCVSISASGVARTEWRRSDRRGCCSGLDKTKPISLAGAVVNRGFESIIDRLAREFWRAAHVREQQHAQMLARSLAEVRAVDQALRAMEAAPVADAAARERTHVAWRQAEAAAQGAQAKLEVARLERLLADGLARDLRIAPADLRANTTPPVLDTRHLPKILPKPEWEAFAPEKPGRLALAMPGASGRYEQAVAKARGEFVHAEREHEASKIRRAQGSMILQIAQQKATEAARAESARHNAAVADFEGALLRGEAAAITGYARIVLSRSPYPEAFSQTLAAHYVENHKLLAIGYDVPTLDAAVPVAFDYHYHAAQGRVEGVPASDAVRAKVYANALRQLVLRSLHELFSADPLRQVNAIVFNAYASDGDTRVCLASVHAARADFAALTLAEGDPAEHLAALGARVSACPEALEAVAPVAGVDMTKVVTDADVAVDRRFNLMTLTDKDFTQVMFHLLRSHGFEGPPLLPGEQAGMLTCRAWDPHPIFGGDVVVHVYRDMHHGARLEIAAARTMLAEMQKIGAARGMLITTGAFDDGVEEFARDRRIELLAGHHLVFLLKENAGVDASVVVPEALAPAAVPL</sequence>
<protein>
    <recommendedName>
        <fullName evidence="2">Restriction endonuclease type IV Mrr domain-containing protein</fullName>
    </recommendedName>
</protein>
<dbReference type="Proteomes" id="UP001172791">
    <property type="component" value="Unassembled WGS sequence"/>
</dbReference>
<feature type="domain" description="Restriction endonuclease type IV Mrr" evidence="2">
    <location>
        <begin position="472"/>
        <end position="586"/>
    </location>
</feature>
<proteinExistence type="predicted"/>
<evidence type="ECO:0000259" key="2">
    <source>
        <dbReference type="Pfam" id="PF04471"/>
    </source>
</evidence>
<evidence type="ECO:0000313" key="4">
    <source>
        <dbReference type="EMBL" id="MDN4578465.1"/>
    </source>
</evidence>
<comment type="caution">
    <text evidence="3">The sequence shown here is derived from an EMBL/GenBank/DDBJ whole genome shotgun (WGS) entry which is preliminary data.</text>
</comment>
<dbReference type="AlphaFoldDB" id="A0AAW7MHU9"/>
<evidence type="ECO:0000256" key="1">
    <source>
        <dbReference type="SAM" id="MobiDB-lite"/>
    </source>
</evidence>
<dbReference type="InterPro" id="IPR007560">
    <property type="entry name" value="Restrct_endonuc_IV_Mrr"/>
</dbReference>
<gene>
    <name evidence="3" type="ORF">DBA34_02960</name>
    <name evidence="4" type="ORF">DBB29_10105</name>
</gene>
<dbReference type="GO" id="GO:0003677">
    <property type="term" value="F:DNA binding"/>
    <property type="evidence" value="ECO:0007669"/>
    <property type="project" value="InterPro"/>
</dbReference>
<name>A0AAW7MHU9_9BURK</name>
<dbReference type="Proteomes" id="UP001172788">
    <property type="component" value="Unassembled WGS sequence"/>
</dbReference>